<dbReference type="Pfam" id="PF13472">
    <property type="entry name" value="Lipase_GDSL_2"/>
    <property type="match status" value="1"/>
</dbReference>
<feature type="chain" id="PRO_5008538528" evidence="1">
    <location>
        <begin position="25"/>
        <end position="421"/>
    </location>
</feature>
<accession>A0A1B2HU29</accession>
<evidence type="ECO:0000259" key="2">
    <source>
        <dbReference type="Pfam" id="PF13472"/>
    </source>
</evidence>
<dbReference type="PANTHER" id="PTHR43784:SF2">
    <property type="entry name" value="GDSL-LIKE LIPASE_ACYLHYDROLASE, PUTATIVE (AFU_ORTHOLOGUE AFUA_2G00820)-RELATED"/>
    <property type="match status" value="1"/>
</dbReference>
<evidence type="ECO:0000313" key="4">
    <source>
        <dbReference type="Proteomes" id="UP000093053"/>
    </source>
</evidence>
<sequence>MRRRSFLGAAAVTVVAGSTSTAEASTPRRARERWVGTWASMPQLTEPHNMPPAPFTQDGLVLANATLRQTVRVTIGGRRLRLRFSNAFGGATLPITAVTVALPAGGRAGVSAVEPGSVRRVTFNGSPSADLTPGMLVVSDPLDFPLTAGSNLTVTTYLATGQASNDITSHPGSRTTSHLLAGDHVDAGDLPGATPTDHWYFLSGVEVLAGADASALVVIGDSLTDGRGSTTNGNDRWPDRLADRLRATAARPRAVLNQAAGGNRVLDNGLGPSVLARLDRDLLAQSRVEWLLLFEGVNDIGTAAADQASQQRTAERLIAGYQQVLDRAHAHDLHVYGATLLPFGGSFYDDAGGFRETARQAVNRWIRTSRRFDAVLDFDAVVRDPAAPRQLLTAFDVGDHLHLNPAGYRALAEAVPLRLFH</sequence>
<dbReference type="EMBL" id="CP016793">
    <property type="protein sequence ID" value="ANZ41213.1"/>
    <property type="molecule type" value="Genomic_DNA"/>
</dbReference>
<feature type="signal peptide" evidence="1">
    <location>
        <begin position="1"/>
        <end position="24"/>
    </location>
</feature>
<feature type="domain" description="SGNH hydrolase-type esterase" evidence="2">
    <location>
        <begin position="218"/>
        <end position="410"/>
    </location>
</feature>
<dbReference type="OrthoDB" id="1828825at2"/>
<dbReference type="SUPFAM" id="SSF52266">
    <property type="entry name" value="SGNH hydrolase"/>
    <property type="match status" value="1"/>
</dbReference>
<dbReference type="KEGG" id="led:BBK82_39830"/>
<evidence type="ECO:0000256" key="1">
    <source>
        <dbReference type="SAM" id="SignalP"/>
    </source>
</evidence>
<evidence type="ECO:0000313" key="3">
    <source>
        <dbReference type="EMBL" id="ANZ41213.1"/>
    </source>
</evidence>
<protein>
    <submittedName>
        <fullName evidence="3">SGNH hydrolase</fullName>
    </submittedName>
</protein>
<dbReference type="STRING" id="1586287.BBK82_39830"/>
<keyword evidence="1" id="KW-0732">Signal</keyword>
<gene>
    <name evidence="3" type="ORF">BBK82_39830</name>
</gene>
<proteinExistence type="predicted"/>
<dbReference type="InterPro" id="IPR053140">
    <property type="entry name" value="GDSL_Rv0518-like"/>
</dbReference>
<name>A0A1B2HU29_9PSEU</name>
<dbReference type="Gene3D" id="3.40.50.1110">
    <property type="entry name" value="SGNH hydrolase"/>
    <property type="match status" value="1"/>
</dbReference>
<reference evidence="3 4" key="1">
    <citation type="submission" date="2016-07" db="EMBL/GenBank/DDBJ databases">
        <title>Complete genome sequence of the Lentzea guizhouensis DHS C013.</title>
        <authorList>
            <person name="Cao C."/>
        </authorList>
    </citation>
    <scope>NUCLEOTIDE SEQUENCE [LARGE SCALE GENOMIC DNA]</scope>
    <source>
        <strain evidence="3 4">DHS C013</strain>
    </source>
</reference>
<keyword evidence="3" id="KW-0378">Hydrolase</keyword>
<dbReference type="AlphaFoldDB" id="A0A1B2HU29"/>
<dbReference type="PANTHER" id="PTHR43784">
    <property type="entry name" value="GDSL-LIKE LIPASE/ACYLHYDROLASE, PUTATIVE (AFU_ORTHOLOGUE AFUA_2G00820)-RELATED"/>
    <property type="match status" value="1"/>
</dbReference>
<dbReference type="RefSeq" id="WP_065919550.1">
    <property type="nucleotide sequence ID" value="NZ_CP016793.1"/>
</dbReference>
<keyword evidence="4" id="KW-1185">Reference proteome</keyword>
<organism evidence="3 4">
    <name type="scientific">Lentzea guizhouensis</name>
    <dbReference type="NCBI Taxonomy" id="1586287"/>
    <lineage>
        <taxon>Bacteria</taxon>
        <taxon>Bacillati</taxon>
        <taxon>Actinomycetota</taxon>
        <taxon>Actinomycetes</taxon>
        <taxon>Pseudonocardiales</taxon>
        <taxon>Pseudonocardiaceae</taxon>
        <taxon>Lentzea</taxon>
    </lineage>
</organism>
<dbReference type="Proteomes" id="UP000093053">
    <property type="component" value="Chromosome"/>
</dbReference>
<dbReference type="CDD" id="cd01830">
    <property type="entry name" value="XynE_like"/>
    <property type="match status" value="1"/>
</dbReference>
<dbReference type="InterPro" id="IPR036514">
    <property type="entry name" value="SGNH_hydro_sf"/>
</dbReference>
<dbReference type="InterPro" id="IPR013830">
    <property type="entry name" value="SGNH_hydro"/>
</dbReference>
<dbReference type="GO" id="GO:0016787">
    <property type="term" value="F:hydrolase activity"/>
    <property type="evidence" value="ECO:0007669"/>
    <property type="project" value="UniProtKB-KW"/>
</dbReference>